<proteinExistence type="predicted"/>
<dbReference type="KEGG" id="ckr:CKR_2408"/>
<dbReference type="Pfam" id="PF09862">
    <property type="entry name" value="DUF2089"/>
    <property type="match status" value="1"/>
</dbReference>
<evidence type="ECO:0000313" key="3">
    <source>
        <dbReference type="EMBL" id="BAH07459.1"/>
    </source>
</evidence>
<dbReference type="EMBL" id="AP009049">
    <property type="protein sequence ID" value="BAH07459.1"/>
    <property type="molecule type" value="Genomic_DNA"/>
</dbReference>
<protein>
    <recommendedName>
        <fullName evidence="5">DUF2089 domain-containing protein</fullName>
    </recommendedName>
</protein>
<dbReference type="InterPro" id="IPR053957">
    <property type="entry name" value="DUF2089_Zn_ribbon"/>
</dbReference>
<dbReference type="AlphaFoldDB" id="B9E4N4"/>
<organism evidence="3 4">
    <name type="scientific">Clostridium kluyveri (strain NBRC 12016)</name>
    <dbReference type="NCBI Taxonomy" id="583346"/>
    <lineage>
        <taxon>Bacteria</taxon>
        <taxon>Bacillati</taxon>
        <taxon>Bacillota</taxon>
        <taxon>Clostridia</taxon>
        <taxon>Eubacteriales</taxon>
        <taxon>Clostridiaceae</taxon>
        <taxon>Clostridium</taxon>
    </lineage>
</organism>
<dbReference type="Pfam" id="PF22747">
    <property type="entry name" value="Zn_ribbon_DUF2089"/>
    <property type="match status" value="1"/>
</dbReference>
<feature type="domain" description="DUF2089" evidence="1">
    <location>
        <begin position="59"/>
        <end position="105"/>
    </location>
</feature>
<accession>B9E4N4</accession>
<evidence type="ECO:0000259" key="2">
    <source>
        <dbReference type="Pfam" id="PF22747"/>
    </source>
</evidence>
<evidence type="ECO:0000313" key="4">
    <source>
        <dbReference type="Proteomes" id="UP000007969"/>
    </source>
</evidence>
<sequence length="137" mass="15574">MNISKCHDILFVEGDDRLAYKIIGKCPICKSKLLISKLKCPKCSTIIENNFEMSKFEYLTLEQLKFIEVFLKNRGNIKDVEKELGISYPTVRAKLDEVIAALGYNVAQDVKVDKKKVVDMLDKGQISADEAIKMLNE</sequence>
<name>B9E4N4_CLOK1</name>
<gene>
    <name evidence="3" type="ordered locus">CKR_2408</name>
</gene>
<dbReference type="HOGENOM" id="CLU_132137_0_0_9"/>
<evidence type="ECO:0008006" key="5">
    <source>
        <dbReference type="Google" id="ProtNLM"/>
    </source>
</evidence>
<dbReference type="InterPro" id="IPR018658">
    <property type="entry name" value="DUF2089"/>
</dbReference>
<dbReference type="Proteomes" id="UP000007969">
    <property type="component" value="Chromosome"/>
</dbReference>
<feature type="domain" description="DUF2089" evidence="2">
    <location>
        <begin position="26"/>
        <end position="56"/>
    </location>
</feature>
<evidence type="ECO:0000259" key="1">
    <source>
        <dbReference type="Pfam" id="PF09862"/>
    </source>
</evidence>
<reference evidence="4" key="1">
    <citation type="submission" date="2005-09" db="EMBL/GenBank/DDBJ databases">
        <title>Complete genome sequence of Clostridium kluyveri and comparative genomics of Clostridia species.</title>
        <authorList>
            <person name="Inui M."/>
            <person name="Nonaka H."/>
            <person name="Shinoda Y."/>
            <person name="Ikenaga Y."/>
            <person name="Abe M."/>
            <person name="Naito K."/>
            <person name="Vertes A.A."/>
            <person name="Yukawa H."/>
        </authorList>
    </citation>
    <scope>NUCLEOTIDE SEQUENCE [LARGE SCALE GENOMIC DNA]</scope>
    <source>
        <strain evidence="4">NBRC 12016</strain>
    </source>
</reference>